<gene>
    <name evidence="8" type="ORF">DL546_005847</name>
</gene>
<name>A0A420Y854_9PEZI</name>
<dbReference type="PANTHER" id="PTHR43098">
    <property type="entry name" value="L-ORNITHINE N(5)-MONOOXYGENASE-RELATED"/>
    <property type="match status" value="1"/>
</dbReference>
<evidence type="ECO:0000256" key="4">
    <source>
        <dbReference type="ARBA" id="ARBA00022827"/>
    </source>
</evidence>
<evidence type="ECO:0000313" key="9">
    <source>
        <dbReference type="Proteomes" id="UP000275385"/>
    </source>
</evidence>
<evidence type="ECO:0000256" key="5">
    <source>
        <dbReference type="ARBA" id="ARBA00022857"/>
    </source>
</evidence>
<comment type="caution">
    <text evidence="8">The sequence shown here is derived from an EMBL/GenBank/DDBJ whole genome shotgun (WGS) entry which is preliminary data.</text>
</comment>
<evidence type="ECO:0000256" key="3">
    <source>
        <dbReference type="ARBA" id="ARBA00022630"/>
    </source>
</evidence>
<dbReference type="EMBL" id="QVQW01000035">
    <property type="protein sequence ID" value="RKU44052.1"/>
    <property type="molecule type" value="Genomic_DNA"/>
</dbReference>
<feature type="domain" description="FAD/NAD(P)-binding" evidence="7">
    <location>
        <begin position="77"/>
        <end position="303"/>
    </location>
</feature>
<dbReference type="InterPro" id="IPR023753">
    <property type="entry name" value="FAD/NAD-binding_dom"/>
</dbReference>
<evidence type="ECO:0000259" key="7">
    <source>
        <dbReference type="Pfam" id="PF07992"/>
    </source>
</evidence>
<protein>
    <recommendedName>
        <fullName evidence="7">FAD/NAD(P)-binding domain-containing protein</fullName>
    </recommendedName>
</protein>
<proteinExistence type="inferred from homology"/>
<dbReference type="Pfam" id="PF07992">
    <property type="entry name" value="Pyr_redox_2"/>
    <property type="match status" value="1"/>
</dbReference>
<dbReference type="Gene3D" id="3.50.50.60">
    <property type="entry name" value="FAD/NAD(P)-binding domain"/>
    <property type="match status" value="3"/>
</dbReference>
<evidence type="ECO:0000256" key="1">
    <source>
        <dbReference type="ARBA" id="ARBA00001974"/>
    </source>
</evidence>
<dbReference type="Proteomes" id="UP000275385">
    <property type="component" value="Unassembled WGS sequence"/>
</dbReference>
<evidence type="ECO:0000256" key="6">
    <source>
        <dbReference type="ARBA" id="ARBA00023002"/>
    </source>
</evidence>
<dbReference type="GO" id="GO:0016491">
    <property type="term" value="F:oxidoreductase activity"/>
    <property type="evidence" value="ECO:0007669"/>
    <property type="project" value="UniProtKB-KW"/>
</dbReference>
<dbReference type="OrthoDB" id="66881at2759"/>
<evidence type="ECO:0000256" key="2">
    <source>
        <dbReference type="ARBA" id="ARBA00010139"/>
    </source>
</evidence>
<accession>A0A420Y854</accession>
<evidence type="ECO:0000313" key="8">
    <source>
        <dbReference type="EMBL" id="RKU44052.1"/>
    </source>
</evidence>
<dbReference type="InterPro" id="IPR050775">
    <property type="entry name" value="FAD-binding_Monooxygenases"/>
</dbReference>
<comment type="cofactor">
    <cofactor evidence="1">
        <name>FAD</name>
        <dbReference type="ChEBI" id="CHEBI:57692"/>
    </cofactor>
</comment>
<keyword evidence="5" id="KW-0521">NADP</keyword>
<keyword evidence="3" id="KW-0285">Flavoprotein</keyword>
<dbReference type="SUPFAM" id="SSF51905">
    <property type="entry name" value="FAD/NAD(P)-binding domain"/>
    <property type="match status" value="1"/>
</dbReference>
<keyword evidence="4" id="KW-0274">FAD</keyword>
<keyword evidence="9" id="KW-1185">Reference proteome</keyword>
<comment type="similarity">
    <text evidence="2">Belongs to the FAD-binding monooxygenase family.</text>
</comment>
<dbReference type="STRING" id="177199.A0A420Y854"/>
<sequence length="645" mass="70689">MAPSATHPLAESGLNFIATQHKYAEEAAKRLRPDGLAQYVELKDAESDRFKAIGQDPWVDHAALNAQDPAVKEGETYKFAILGAGYAGLLFAVRLLQSGAAKSADDIRLIDAAGGFGGTWYWNRYPGLRCDVESYTYMPLLEETGYMPTENYATGSELLEHAERIAKQFELTDKALFRATAHSTTWDEDNQLWTVKLTEDRGPGETAVDVQFQAQYVLIASGILTRPQVPKLPGLESFSGPMFHTARWDYSVTGGSPTDSNLVNLRDKRVGFLGTGATAIQALPQLAKSAKEVHVFQRTPSAVHWRGLKPTDPEVFRTQIAANKGWQRQRRMNFQSYLNNAPEPGQANLVGDAWTELRAFSAVMGTPGHIIEPTADKIGEHVGRLYALDLDRAERARALVDKVVKDKDTATKLKAWYPVWCKRPAFSDDYLDCFNLPNVHLVDTDGKGLSSATKSGLVFESKEYPLDVLILGTGYRTPAIGNGSPAARTGIDILGRNGRSLEDKWQPQGASTLHGLGTNGFPNLFFVGPSQGASAANYVLVLDIGAEHMAYIISEANRKNKKVLEVSVEAEQEWTMECLKRAAWFSAVAGCTPGYITSEGETMKPDSSVEERMKLAQAAGWGEGVASYVKILEDWKAAGELQGYV</sequence>
<dbReference type="AlphaFoldDB" id="A0A420Y854"/>
<dbReference type="InterPro" id="IPR036188">
    <property type="entry name" value="FAD/NAD-bd_sf"/>
</dbReference>
<dbReference type="PANTHER" id="PTHR43098:SF2">
    <property type="entry name" value="FAD-BINDING MONOOXYGENASE AUSB-RELATED"/>
    <property type="match status" value="1"/>
</dbReference>
<organism evidence="8 9">
    <name type="scientific">Coniochaeta pulveracea</name>
    <dbReference type="NCBI Taxonomy" id="177199"/>
    <lineage>
        <taxon>Eukaryota</taxon>
        <taxon>Fungi</taxon>
        <taxon>Dikarya</taxon>
        <taxon>Ascomycota</taxon>
        <taxon>Pezizomycotina</taxon>
        <taxon>Sordariomycetes</taxon>
        <taxon>Sordariomycetidae</taxon>
        <taxon>Coniochaetales</taxon>
        <taxon>Coniochaetaceae</taxon>
        <taxon>Coniochaeta</taxon>
    </lineage>
</organism>
<keyword evidence="6" id="KW-0560">Oxidoreductase</keyword>
<reference evidence="8 9" key="1">
    <citation type="submission" date="2018-08" db="EMBL/GenBank/DDBJ databases">
        <title>Draft genome of the lignicolous fungus Coniochaeta pulveracea.</title>
        <authorList>
            <person name="Borstlap C.J."/>
            <person name="De Witt R.N."/>
            <person name="Botha A."/>
            <person name="Volschenk H."/>
        </authorList>
    </citation>
    <scope>NUCLEOTIDE SEQUENCE [LARGE SCALE GENOMIC DNA]</scope>
    <source>
        <strain evidence="8 9">CAB683</strain>
    </source>
</reference>